<dbReference type="CDD" id="cd01107">
    <property type="entry name" value="HTH_BmrR"/>
    <property type="match status" value="1"/>
</dbReference>
<dbReference type="GO" id="GO:0003677">
    <property type="term" value="F:DNA binding"/>
    <property type="evidence" value="ECO:0007669"/>
    <property type="project" value="UniProtKB-KW"/>
</dbReference>
<dbReference type="SUPFAM" id="SSF46955">
    <property type="entry name" value="Putative DNA-binding domain"/>
    <property type="match status" value="1"/>
</dbReference>
<dbReference type="InterPro" id="IPR047057">
    <property type="entry name" value="MerR_fam"/>
</dbReference>
<dbReference type="SMART" id="SM00422">
    <property type="entry name" value="HTH_MERR"/>
    <property type="match status" value="1"/>
</dbReference>
<evidence type="ECO:0000259" key="2">
    <source>
        <dbReference type="PROSITE" id="PS50937"/>
    </source>
</evidence>
<evidence type="ECO:0000313" key="4">
    <source>
        <dbReference type="Proteomes" id="UP000284824"/>
    </source>
</evidence>
<dbReference type="InterPro" id="IPR029442">
    <property type="entry name" value="GyrI-like"/>
</dbReference>
<dbReference type="OrthoDB" id="7849865at2"/>
<dbReference type="AlphaFoldDB" id="A0A438MNA9"/>
<organism evidence="3 4">
    <name type="scientific">Nonomuraea polychroma</name>
    <dbReference type="NCBI Taxonomy" id="46176"/>
    <lineage>
        <taxon>Bacteria</taxon>
        <taxon>Bacillati</taxon>
        <taxon>Actinomycetota</taxon>
        <taxon>Actinomycetes</taxon>
        <taxon>Streptosporangiales</taxon>
        <taxon>Streptosporangiaceae</taxon>
        <taxon>Nonomuraea</taxon>
    </lineage>
</organism>
<dbReference type="SMART" id="SM00871">
    <property type="entry name" value="AraC_E_bind"/>
    <property type="match status" value="1"/>
</dbReference>
<proteinExistence type="predicted"/>
<dbReference type="SUPFAM" id="SSF55136">
    <property type="entry name" value="Probable bacterial effector-binding domain"/>
    <property type="match status" value="1"/>
</dbReference>
<dbReference type="InterPro" id="IPR000551">
    <property type="entry name" value="MerR-type_HTH_dom"/>
</dbReference>
<reference evidence="3 4" key="1">
    <citation type="submission" date="2019-01" db="EMBL/GenBank/DDBJ databases">
        <title>Sequencing the genomes of 1000 actinobacteria strains.</title>
        <authorList>
            <person name="Klenk H.-P."/>
        </authorList>
    </citation>
    <scope>NUCLEOTIDE SEQUENCE [LARGE SCALE GENOMIC DNA]</scope>
    <source>
        <strain evidence="3 4">DSM 43925</strain>
    </source>
</reference>
<dbReference type="PANTHER" id="PTHR30204">
    <property type="entry name" value="REDOX-CYCLING DRUG-SENSING TRANSCRIPTIONAL ACTIVATOR SOXR"/>
    <property type="match status" value="1"/>
</dbReference>
<dbReference type="Pfam" id="PF06445">
    <property type="entry name" value="GyrI-like"/>
    <property type="match status" value="1"/>
</dbReference>
<dbReference type="Gene3D" id="3.20.80.10">
    <property type="entry name" value="Regulatory factor, effector binding domain"/>
    <property type="match status" value="1"/>
</dbReference>
<evidence type="ECO:0000256" key="1">
    <source>
        <dbReference type="ARBA" id="ARBA00023125"/>
    </source>
</evidence>
<accession>A0A438MNA9</accession>
<dbReference type="EMBL" id="SAUN01000001">
    <property type="protein sequence ID" value="RVX47292.1"/>
    <property type="molecule type" value="Genomic_DNA"/>
</dbReference>
<dbReference type="PROSITE" id="PS50937">
    <property type="entry name" value="HTH_MERR_2"/>
    <property type="match status" value="1"/>
</dbReference>
<dbReference type="RefSeq" id="WP_127939750.1">
    <property type="nucleotide sequence ID" value="NZ_SAUN01000001.1"/>
</dbReference>
<comment type="caution">
    <text evidence="3">The sequence shown here is derived from an EMBL/GenBank/DDBJ whole genome shotgun (WGS) entry which is preliminary data.</text>
</comment>
<evidence type="ECO:0000313" key="3">
    <source>
        <dbReference type="EMBL" id="RVX47292.1"/>
    </source>
</evidence>
<keyword evidence="4" id="KW-1185">Reference proteome</keyword>
<dbReference type="InterPro" id="IPR010499">
    <property type="entry name" value="AraC_E-bd"/>
</dbReference>
<name>A0A438MNA9_9ACTN</name>
<dbReference type="InterPro" id="IPR011256">
    <property type="entry name" value="Reg_factor_effector_dom_sf"/>
</dbReference>
<dbReference type="InterPro" id="IPR009061">
    <property type="entry name" value="DNA-bd_dom_put_sf"/>
</dbReference>
<protein>
    <submittedName>
        <fullName evidence="3">DNA-binding transcriptional MerR regulator</fullName>
    </submittedName>
</protein>
<dbReference type="Pfam" id="PF13411">
    <property type="entry name" value="MerR_1"/>
    <property type="match status" value="1"/>
</dbReference>
<keyword evidence="1 3" id="KW-0238">DNA-binding</keyword>
<dbReference type="Proteomes" id="UP000284824">
    <property type="component" value="Unassembled WGS sequence"/>
</dbReference>
<feature type="domain" description="HTH merR-type" evidence="2">
    <location>
        <begin position="1"/>
        <end position="71"/>
    </location>
</feature>
<dbReference type="GO" id="GO:0003700">
    <property type="term" value="F:DNA-binding transcription factor activity"/>
    <property type="evidence" value="ECO:0007669"/>
    <property type="project" value="InterPro"/>
</dbReference>
<sequence length="280" mass="30832">MFSIGDFARLGLVSVRMLRHYDAIGLLRPAHVDPVTGYRSYQAAQLSRLNRIVAIKDLGFTLEQVRAILDEKVSTEELHGMVRMRRAQLEAQISADLARLRSVEARLRTIETEGHMRTAEVLLKRVPPVLVAELSARAASYEGEDIGPVIKPLFQEICRRVDAAGVSVVAPGLAYYVPEEDGSVMVHTCLPVSAPPGSYDFDVVELPAIELAATIIHQGAMEAVGPTFQTLAHWIEEHGYRSIGLAREISLHCPENEDEWVTELQIEVSQHTTSNGTGSS</sequence>
<dbReference type="Gene3D" id="1.10.1660.10">
    <property type="match status" value="1"/>
</dbReference>
<dbReference type="PANTHER" id="PTHR30204:SF97">
    <property type="entry name" value="MERR FAMILY REGULATORY PROTEIN"/>
    <property type="match status" value="1"/>
</dbReference>
<gene>
    <name evidence="3" type="ORF">EDD27_10218</name>
</gene>